<gene>
    <name evidence="12" type="ORF">RHSIM_RhsimUnG0146100</name>
</gene>
<keyword evidence="5" id="KW-0460">Magnesium</keyword>
<keyword evidence="6" id="KW-0229">DNA integration</keyword>
<evidence type="ECO:0000256" key="6">
    <source>
        <dbReference type="ARBA" id="ARBA00022908"/>
    </source>
</evidence>
<dbReference type="GO" id="GO:0006310">
    <property type="term" value="P:DNA recombination"/>
    <property type="evidence" value="ECO:0007669"/>
    <property type="project" value="UniProtKB-KW"/>
</dbReference>
<protein>
    <recommendedName>
        <fullName evidence="11">Integrase catalytic domain-containing protein</fullName>
    </recommendedName>
</protein>
<dbReference type="GO" id="GO:0003964">
    <property type="term" value="F:RNA-directed DNA polymerase activity"/>
    <property type="evidence" value="ECO:0007669"/>
    <property type="project" value="UniProtKB-KW"/>
</dbReference>
<evidence type="ECO:0000256" key="7">
    <source>
        <dbReference type="ARBA" id="ARBA00022918"/>
    </source>
</evidence>
<dbReference type="InterPro" id="IPR039537">
    <property type="entry name" value="Retrotran_Ty1/copia-like"/>
</dbReference>
<dbReference type="InterPro" id="IPR057670">
    <property type="entry name" value="SH3_retrovirus"/>
</dbReference>
<organism evidence="12 13">
    <name type="scientific">Rhododendron simsii</name>
    <name type="common">Sims's rhododendron</name>
    <dbReference type="NCBI Taxonomy" id="118357"/>
    <lineage>
        <taxon>Eukaryota</taxon>
        <taxon>Viridiplantae</taxon>
        <taxon>Streptophyta</taxon>
        <taxon>Embryophyta</taxon>
        <taxon>Tracheophyta</taxon>
        <taxon>Spermatophyta</taxon>
        <taxon>Magnoliopsida</taxon>
        <taxon>eudicotyledons</taxon>
        <taxon>Gunneridae</taxon>
        <taxon>Pentapetalae</taxon>
        <taxon>asterids</taxon>
        <taxon>Ericales</taxon>
        <taxon>Ericaceae</taxon>
        <taxon>Ericoideae</taxon>
        <taxon>Rhodoreae</taxon>
        <taxon>Rhododendron</taxon>
    </lineage>
</organism>
<dbReference type="PANTHER" id="PTHR42648:SF11">
    <property type="entry name" value="TRANSPOSON TY4-P GAG-POL POLYPROTEIN"/>
    <property type="match status" value="1"/>
</dbReference>
<keyword evidence="7" id="KW-0695">RNA-directed DNA polymerase</keyword>
<keyword evidence="2" id="KW-0479">Metal-binding</keyword>
<evidence type="ECO:0000313" key="12">
    <source>
        <dbReference type="EMBL" id="KAF7113243.1"/>
    </source>
</evidence>
<dbReference type="AlphaFoldDB" id="A0A834FWQ8"/>
<dbReference type="GO" id="GO:0046872">
    <property type="term" value="F:metal ion binding"/>
    <property type="evidence" value="ECO:0007669"/>
    <property type="project" value="UniProtKB-KW"/>
</dbReference>
<dbReference type="Gene3D" id="3.30.420.10">
    <property type="entry name" value="Ribonuclease H-like superfamily/Ribonuclease H"/>
    <property type="match status" value="1"/>
</dbReference>
<keyword evidence="8" id="KW-0808">Transferase</keyword>
<dbReference type="SUPFAM" id="SSF53098">
    <property type="entry name" value="Ribonuclease H-like"/>
    <property type="match status" value="1"/>
</dbReference>
<feature type="domain" description="Integrase catalytic" evidence="11">
    <location>
        <begin position="1"/>
        <end position="94"/>
    </location>
</feature>
<feature type="region of interest" description="Disordered" evidence="10">
    <location>
        <begin position="118"/>
        <end position="165"/>
    </location>
</feature>
<name>A0A834FWQ8_RHOSS</name>
<evidence type="ECO:0000256" key="3">
    <source>
        <dbReference type="ARBA" id="ARBA00022759"/>
    </source>
</evidence>
<evidence type="ECO:0000259" key="11">
    <source>
        <dbReference type="PROSITE" id="PS50994"/>
    </source>
</evidence>
<evidence type="ECO:0000313" key="13">
    <source>
        <dbReference type="Proteomes" id="UP000626092"/>
    </source>
</evidence>
<keyword evidence="1" id="KW-0540">Nuclease</keyword>
<dbReference type="PANTHER" id="PTHR42648">
    <property type="entry name" value="TRANSPOSASE, PUTATIVE-RELATED"/>
    <property type="match status" value="1"/>
</dbReference>
<keyword evidence="3" id="KW-0255">Endonuclease</keyword>
<keyword evidence="4" id="KW-0378">Hydrolase</keyword>
<dbReference type="GO" id="GO:0015074">
    <property type="term" value="P:DNA integration"/>
    <property type="evidence" value="ECO:0007669"/>
    <property type="project" value="UniProtKB-KW"/>
</dbReference>
<evidence type="ECO:0000256" key="4">
    <source>
        <dbReference type="ARBA" id="ARBA00022801"/>
    </source>
</evidence>
<keyword evidence="8" id="KW-0239">DNA-directed DNA polymerase</keyword>
<keyword evidence="9" id="KW-0233">DNA recombination</keyword>
<dbReference type="Proteomes" id="UP000626092">
    <property type="component" value="Unassembled WGS sequence"/>
</dbReference>
<comment type="caution">
    <text evidence="12">The sequence shown here is derived from an EMBL/GenBank/DDBJ whole genome shotgun (WGS) entry which is preliminary data.</text>
</comment>
<keyword evidence="13" id="KW-1185">Reference proteome</keyword>
<evidence type="ECO:0000256" key="1">
    <source>
        <dbReference type="ARBA" id="ARBA00022722"/>
    </source>
</evidence>
<reference evidence="12" key="1">
    <citation type="submission" date="2019-11" db="EMBL/GenBank/DDBJ databases">
        <authorList>
            <person name="Liu Y."/>
            <person name="Hou J."/>
            <person name="Li T.-Q."/>
            <person name="Guan C.-H."/>
            <person name="Wu X."/>
            <person name="Wu H.-Z."/>
            <person name="Ling F."/>
            <person name="Zhang R."/>
            <person name="Shi X.-G."/>
            <person name="Ren J.-P."/>
            <person name="Chen E.-F."/>
            <person name="Sun J.-M."/>
        </authorList>
    </citation>
    <scope>NUCLEOTIDE SEQUENCE</scope>
    <source>
        <strain evidence="12">Adult_tree_wgs_1</strain>
        <tissue evidence="12">Leaves</tissue>
    </source>
</reference>
<dbReference type="InterPro" id="IPR036397">
    <property type="entry name" value="RNaseH_sf"/>
</dbReference>
<dbReference type="OrthoDB" id="6776856at2759"/>
<dbReference type="GO" id="GO:0003676">
    <property type="term" value="F:nucleic acid binding"/>
    <property type="evidence" value="ECO:0007669"/>
    <property type="project" value="InterPro"/>
</dbReference>
<dbReference type="GO" id="GO:0004519">
    <property type="term" value="F:endonuclease activity"/>
    <property type="evidence" value="ECO:0007669"/>
    <property type="project" value="UniProtKB-KW"/>
</dbReference>
<dbReference type="InterPro" id="IPR001584">
    <property type="entry name" value="Integrase_cat-core"/>
</dbReference>
<dbReference type="InterPro" id="IPR012337">
    <property type="entry name" value="RNaseH-like_sf"/>
</dbReference>
<dbReference type="EMBL" id="WJXA01000316">
    <property type="protein sequence ID" value="KAF7113243.1"/>
    <property type="molecule type" value="Genomic_DNA"/>
</dbReference>
<dbReference type="Pfam" id="PF25597">
    <property type="entry name" value="SH3_retrovirus"/>
    <property type="match status" value="1"/>
</dbReference>
<dbReference type="GO" id="GO:0003887">
    <property type="term" value="F:DNA-directed DNA polymerase activity"/>
    <property type="evidence" value="ECO:0007669"/>
    <property type="project" value="UniProtKB-KW"/>
</dbReference>
<keyword evidence="8" id="KW-0548">Nucleotidyltransferase</keyword>
<proteinExistence type="predicted"/>
<dbReference type="PROSITE" id="PS50994">
    <property type="entry name" value="INTEGRASE"/>
    <property type="match status" value="1"/>
</dbReference>
<accession>A0A834FWQ8</accession>
<evidence type="ECO:0000256" key="8">
    <source>
        <dbReference type="ARBA" id="ARBA00022932"/>
    </source>
</evidence>
<evidence type="ECO:0000256" key="5">
    <source>
        <dbReference type="ARBA" id="ARBA00022842"/>
    </source>
</evidence>
<evidence type="ECO:0000256" key="9">
    <source>
        <dbReference type="ARBA" id="ARBA00023172"/>
    </source>
</evidence>
<evidence type="ECO:0000256" key="10">
    <source>
        <dbReference type="SAM" id="MobiDB-lite"/>
    </source>
</evidence>
<sequence>MRSDRGGEFTSNEFNDFCEENGICRPLTLPYSPQQNGVVERKNRSILNVARMPEQKRSKLDDRSEKYVFIGYDSRSKGYKLYNPSNGKVISSRDVVFDEEGTWNWETQEEEQYDFFPSFQESWEEREKPQEPMTPPSSPTPNQEVPSSEESSSERPHRMRNLQELYEARAITVNVGVE</sequence>
<evidence type="ECO:0000256" key="2">
    <source>
        <dbReference type="ARBA" id="ARBA00022723"/>
    </source>
</evidence>
<dbReference type="GO" id="GO:0016787">
    <property type="term" value="F:hydrolase activity"/>
    <property type="evidence" value="ECO:0007669"/>
    <property type="project" value="UniProtKB-KW"/>
</dbReference>